<proteinExistence type="predicted"/>
<comment type="caution">
    <text evidence="1">The sequence shown here is derived from an EMBL/GenBank/DDBJ whole genome shotgun (WGS) entry which is preliminary data.</text>
</comment>
<accession>A0ABX0LV08</accession>
<dbReference type="RefSeq" id="WP_167223949.1">
    <property type="nucleotide sequence ID" value="NZ_VUYU01000005.1"/>
</dbReference>
<evidence type="ECO:0000313" key="1">
    <source>
        <dbReference type="EMBL" id="NHZ33936.1"/>
    </source>
</evidence>
<name>A0ABX0LV08_9BURK</name>
<evidence type="ECO:0000313" key="2">
    <source>
        <dbReference type="Proteomes" id="UP000785613"/>
    </source>
</evidence>
<reference evidence="1 2" key="1">
    <citation type="submission" date="2019-09" db="EMBL/GenBank/DDBJ databases">
        <title>Taxonomy of Antarctic Massilia spp.: description of Massilia rubra sp. nov., Massilia aquatica sp. nov., Massilia mucilaginosa sp. nov., Massilia frigida sp. nov. isolated from streams, lakes and regoliths.</title>
        <authorList>
            <person name="Holochova P."/>
            <person name="Sedlacek I."/>
            <person name="Kralova S."/>
            <person name="Maslanova I."/>
            <person name="Busse H.-J."/>
            <person name="Stankova E."/>
            <person name="Vrbovska V."/>
            <person name="Kovarovic V."/>
            <person name="Bartak M."/>
            <person name="Svec P."/>
            <person name="Pantucek R."/>
        </authorList>
    </citation>
    <scope>NUCLEOTIDE SEQUENCE [LARGE SCALE GENOMIC DNA]</scope>
    <source>
        <strain evidence="1 2">CCM 8692</strain>
    </source>
</reference>
<dbReference type="Proteomes" id="UP000785613">
    <property type="component" value="Unassembled WGS sequence"/>
</dbReference>
<gene>
    <name evidence="1" type="ORF">F0185_10085</name>
</gene>
<protein>
    <submittedName>
        <fullName evidence="1">Uncharacterized protein</fullName>
    </submittedName>
</protein>
<sequence>MAFPASLQFLTFGGFRVGHFLSVVFQTIRRNLFVFTFIVLALVSAKWIRSEWMHVQSIVKDVPALRAVQEDVSDHQATVAQRIARQVEQLSGATVQQLDEQIRGIDNDISLQQRELDKVSLASDAFKGADRIVEHVRQQAMRGAEIELRRQAKAHLVALRAHLVVLGNRQAALHTLEQLRLSHVKIYAAYQSMQKELDHSQAVGGLLVNLPFTEPYERVQQLERAVNDLRAANRKAYKDFLVQQALLERMSLPTPIAAFRVDEQRLVMIGAPLRERLRQAEGLAAQNHVWQAYQAVRPVLPVALGVLIGWWLVPAAIRTFFYFVLAPLAARRPAIVIGTTQGNAPASPSANARRARHSSVISAVSQNVVLAAGDDMLIRPDYCQSQPEGVNVTTTLLFSWRHWFTSIAAHLWMLKRLRTAQPADVVVSSTVDALDEVALLEIAAGEAIVLQPRGLVGMICKAGQRPTIRSHWRLGTLHAWLTLQLRYLAFEGPVTLIVKGCRGVRLESAVSGRIISQDATLGFSVNAMYATVRADPFIPYLRGRQALFHDKFSGQDAYFLYEEVPRNARPGGQQHNPLEVVLDVGLKAFGI</sequence>
<keyword evidence="2" id="KW-1185">Reference proteome</keyword>
<dbReference type="EMBL" id="VUYU01000005">
    <property type="protein sequence ID" value="NHZ33936.1"/>
    <property type="molecule type" value="Genomic_DNA"/>
</dbReference>
<organism evidence="1 2">
    <name type="scientific">Massilia rubra</name>
    <dbReference type="NCBI Taxonomy" id="2607910"/>
    <lineage>
        <taxon>Bacteria</taxon>
        <taxon>Pseudomonadati</taxon>
        <taxon>Pseudomonadota</taxon>
        <taxon>Betaproteobacteria</taxon>
        <taxon>Burkholderiales</taxon>
        <taxon>Oxalobacteraceae</taxon>
        <taxon>Telluria group</taxon>
        <taxon>Massilia</taxon>
    </lineage>
</organism>